<dbReference type="OrthoDB" id="4959at2"/>
<protein>
    <recommendedName>
        <fullName evidence="1">Nitrogenase/oxidoreductase component 1 domain-containing protein</fullName>
    </recommendedName>
</protein>
<dbReference type="SUPFAM" id="SSF53807">
    <property type="entry name" value="Helical backbone' metal receptor"/>
    <property type="match status" value="1"/>
</dbReference>
<feature type="domain" description="Nitrogenase/oxidoreductase component 1" evidence="1">
    <location>
        <begin position="44"/>
        <end position="348"/>
    </location>
</feature>
<evidence type="ECO:0000259" key="1">
    <source>
        <dbReference type="Pfam" id="PF00148"/>
    </source>
</evidence>
<keyword evidence="3" id="KW-1185">Reference proteome</keyword>
<dbReference type="PATRIC" id="fig|1423796.3.peg.1892"/>
<gene>
    <name evidence="2" type="ORF">FC24_GL001864</name>
</gene>
<dbReference type="AlphaFoldDB" id="A0A0R2D841"/>
<dbReference type="Proteomes" id="UP000051638">
    <property type="component" value="Unassembled WGS sequence"/>
</dbReference>
<sequence length="441" mass="49304">MLKNMQSEVKLTRIPISEAKFPHPFPIGLEYSAPARGHWTIAHVALSLPQAHLIYVCPKGCLRGVVLTAAELGVSDRFSTIEVSEENVLEGDMEDQVINGVGHIIEELPEKPPAILVFTSCIHQFLGIDLHLVYDTLRTNHPDIQFTDCYMNPIMRKGKWNPDQKMRRQLYTLLKPAPLDKKSINIIGNDFPLDHSSDLYRLLAENGYLIREVASSKDYAAYQKMATSVLAITTRAPAIAAGKYMKIKFGQQHLHLPFSYDYQEISQNLQKLSDQLGLDYQPDPQLIQRCEKALAKAHQIIGNTPIAIDYTFSSRSLGLARLLLAHGFNVKTVYIDEFEEEDKVDIAALQKLAPQLELRPTIDVGMRAAPRGSQEKVLALGQKAAYFLDSCYFVNIVEGAGLYGFDGICRLAEEMIAAFQTPKDTKSLIQIKGLNWGCGCI</sequence>
<organism evidence="2 3">
    <name type="scientific">Loigolactobacillus rennini DSM 20253</name>
    <dbReference type="NCBI Taxonomy" id="1423796"/>
    <lineage>
        <taxon>Bacteria</taxon>
        <taxon>Bacillati</taxon>
        <taxon>Bacillota</taxon>
        <taxon>Bacilli</taxon>
        <taxon>Lactobacillales</taxon>
        <taxon>Lactobacillaceae</taxon>
        <taxon>Loigolactobacillus</taxon>
    </lineage>
</organism>
<evidence type="ECO:0000313" key="2">
    <source>
        <dbReference type="EMBL" id="KRM99781.1"/>
    </source>
</evidence>
<reference evidence="2 3" key="1">
    <citation type="journal article" date="2015" name="Genome Announc.">
        <title>Expanding the biotechnology potential of lactobacilli through comparative genomics of 213 strains and associated genera.</title>
        <authorList>
            <person name="Sun Z."/>
            <person name="Harris H.M."/>
            <person name="McCann A."/>
            <person name="Guo C."/>
            <person name="Argimon S."/>
            <person name="Zhang W."/>
            <person name="Yang X."/>
            <person name="Jeffery I.B."/>
            <person name="Cooney J.C."/>
            <person name="Kagawa T.F."/>
            <person name="Liu W."/>
            <person name="Song Y."/>
            <person name="Salvetti E."/>
            <person name="Wrobel A."/>
            <person name="Rasinkangas P."/>
            <person name="Parkhill J."/>
            <person name="Rea M.C."/>
            <person name="O'Sullivan O."/>
            <person name="Ritari J."/>
            <person name="Douillard F.P."/>
            <person name="Paul Ross R."/>
            <person name="Yang R."/>
            <person name="Briner A.E."/>
            <person name="Felis G.E."/>
            <person name="de Vos W.M."/>
            <person name="Barrangou R."/>
            <person name="Klaenhammer T.R."/>
            <person name="Caufield P.W."/>
            <person name="Cui Y."/>
            <person name="Zhang H."/>
            <person name="O'Toole P.W."/>
        </authorList>
    </citation>
    <scope>NUCLEOTIDE SEQUENCE [LARGE SCALE GENOMIC DNA]</scope>
    <source>
        <strain evidence="2 3">DSM 20253</strain>
    </source>
</reference>
<dbReference type="Gene3D" id="3.40.50.1980">
    <property type="entry name" value="Nitrogenase molybdenum iron protein domain"/>
    <property type="match status" value="2"/>
</dbReference>
<accession>A0A0R2D841</accession>
<comment type="caution">
    <text evidence="2">The sequence shown here is derived from an EMBL/GenBank/DDBJ whole genome shotgun (WGS) entry which is preliminary data.</text>
</comment>
<proteinExistence type="predicted"/>
<evidence type="ECO:0000313" key="3">
    <source>
        <dbReference type="Proteomes" id="UP000051638"/>
    </source>
</evidence>
<dbReference type="Pfam" id="PF00148">
    <property type="entry name" value="Oxidored_nitro"/>
    <property type="match status" value="1"/>
</dbReference>
<dbReference type="GO" id="GO:0016491">
    <property type="term" value="F:oxidoreductase activity"/>
    <property type="evidence" value="ECO:0007669"/>
    <property type="project" value="InterPro"/>
</dbReference>
<dbReference type="RefSeq" id="WP_057873024.1">
    <property type="nucleotide sequence ID" value="NZ_AYYI01000006.1"/>
</dbReference>
<dbReference type="STRING" id="1423796.FC24_GL001864"/>
<name>A0A0R2D841_9LACO</name>
<dbReference type="EMBL" id="AYYI01000006">
    <property type="protein sequence ID" value="KRM99781.1"/>
    <property type="molecule type" value="Genomic_DNA"/>
</dbReference>
<dbReference type="InterPro" id="IPR000510">
    <property type="entry name" value="Nase/OxRdtase_comp1"/>
</dbReference>